<sequence>MKNRLHLLALGLALGAGLLGSACSKKAQDTPAPATEVPAAPSITGLIQPADAVLGVSLKDDNTHQTIVGVVPDSKGAYRFETMPAGTYILYFNVKRGYVPPRELSVTVTAGKTTVVPTVTVVQSTVAFTVDGVAAAPAAIDLMLFSTTKNFDLVLSNGTLGTTPDSYVLRISMPYNMAVGTYSLNGIMAYATFTGADLVTYDSRVGTPTAPAGGTLTITSVFNVPPYPRYASGTFSFTGRATAASGSKTITGSFSDINY</sequence>
<dbReference type="PROSITE" id="PS51257">
    <property type="entry name" value="PROKAR_LIPOPROTEIN"/>
    <property type="match status" value="1"/>
</dbReference>
<dbReference type="RefSeq" id="WP_342301432.1">
    <property type="nucleotide sequence ID" value="NZ_JBCEVZ010000098.1"/>
</dbReference>
<comment type="caution">
    <text evidence="2">The sequence shown here is derived from an EMBL/GenBank/DDBJ whole genome shotgun (WGS) entry which is preliminary data.</text>
</comment>
<protein>
    <recommendedName>
        <fullName evidence="4">Carboxypeptidase regulatory-like domain-containing protein</fullName>
    </recommendedName>
</protein>
<gene>
    <name evidence="2" type="ORF">AAFH49_21460</name>
</gene>
<accession>A0ABU9M248</accession>
<proteinExistence type="predicted"/>
<dbReference type="Proteomes" id="UP001479606">
    <property type="component" value="Unassembled WGS sequence"/>
</dbReference>
<evidence type="ECO:0000313" key="3">
    <source>
        <dbReference type="Proteomes" id="UP001479606"/>
    </source>
</evidence>
<keyword evidence="1" id="KW-0732">Signal</keyword>
<organism evidence="2 3">
    <name type="scientific">Hymenobacter segetis</name>
    <dbReference type="NCBI Taxonomy" id="2025509"/>
    <lineage>
        <taxon>Bacteria</taxon>
        <taxon>Pseudomonadati</taxon>
        <taxon>Bacteroidota</taxon>
        <taxon>Cytophagia</taxon>
        <taxon>Cytophagales</taxon>
        <taxon>Hymenobacteraceae</taxon>
        <taxon>Hymenobacter</taxon>
    </lineage>
</organism>
<dbReference type="SUPFAM" id="SSF49452">
    <property type="entry name" value="Starch-binding domain-like"/>
    <property type="match status" value="1"/>
</dbReference>
<dbReference type="InterPro" id="IPR013784">
    <property type="entry name" value="Carb-bd-like_fold"/>
</dbReference>
<feature type="signal peptide" evidence="1">
    <location>
        <begin position="1"/>
        <end position="27"/>
    </location>
</feature>
<name>A0ABU9M248_9BACT</name>
<evidence type="ECO:0008006" key="4">
    <source>
        <dbReference type="Google" id="ProtNLM"/>
    </source>
</evidence>
<keyword evidence="3" id="KW-1185">Reference proteome</keyword>
<evidence type="ECO:0000256" key="1">
    <source>
        <dbReference type="SAM" id="SignalP"/>
    </source>
</evidence>
<feature type="chain" id="PRO_5045570504" description="Carboxypeptidase regulatory-like domain-containing protein" evidence="1">
    <location>
        <begin position="28"/>
        <end position="259"/>
    </location>
</feature>
<reference evidence="2 3" key="1">
    <citation type="journal article" date="2018" name="Arch. Microbiol.">
        <title>Hymenobacter segetis sp. nov., isolated from soil.</title>
        <authorList>
            <person name="Ten L.N."/>
            <person name="Lim S.J."/>
            <person name="Kim B.O."/>
            <person name="Kang I.K."/>
            <person name="Jung H.Y."/>
        </authorList>
    </citation>
    <scope>NUCLEOTIDE SEQUENCE [LARGE SCALE GENOMIC DNA]</scope>
    <source>
        <strain evidence="2 3">S7-3-11</strain>
    </source>
</reference>
<dbReference type="Gene3D" id="2.60.40.1120">
    <property type="entry name" value="Carboxypeptidase-like, regulatory domain"/>
    <property type="match status" value="1"/>
</dbReference>
<evidence type="ECO:0000313" key="2">
    <source>
        <dbReference type="EMBL" id="MEL5996793.1"/>
    </source>
</evidence>
<dbReference type="EMBL" id="JBCEVZ010000098">
    <property type="protein sequence ID" value="MEL5996793.1"/>
    <property type="molecule type" value="Genomic_DNA"/>
</dbReference>